<sequence>MPSARHLLIPMAAADLPGCTQALQSLRLPGLERLLARLSLQGADAGRETDYAPPHERALARTLGLPAEATPWAAWQTRTVGEPCAWVSPCHWQIGADHVVLLPPEHLGLSAEDGRALVDILAPWLAQDGIRLSYHEPTRWLVQGPPFAGLQCAPLQRVLGRDVRPWLPRGPQATRLQRLHSELQMLLYTHPWSEARAARGLPAVNALWFHGAGMLARLPEHRPEPRMPMALLQAAQRQDWAAWAAAWQQLDATEVAALAQELAGGETVELTLCGERSSLHFSSTHRGLGARITSIFQRKRLSDLREQL</sequence>
<dbReference type="EMBL" id="CP042344">
    <property type="protein sequence ID" value="QEA13494.1"/>
    <property type="molecule type" value="Genomic_DNA"/>
</dbReference>
<protein>
    <submittedName>
        <fullName evidence="1">Phosphoglycerate mutase</fullName>
    </submittedName>
</protein>
<proteinExistence type="predicted"/>
<keyword evidence="2" id="KW-1185">Reference proteome</keyword>
<reference evidence="1 2" key="1">
    <citation type="submission" date="2019-07" db="EMBL/GenBank/DDBJ databases">
        <title>Complete genome sequence of Comamonas sp. NLF 7-7 isolated from livestock.</title>
        <authorList>
            <person name="Kim D.H."/>
            <person name="Kim J.G."/>
        </authorList>
    </citation>
    <scope>NUCLEOTIDE SEQUENCE [LARGE SCALE GENOMIC DNA]</scope>
    <source>
        <strain evidence="1 2">NLF 7-7</strain>
    </source>
</reference>
<organism evidence="1 2">
    <name type="scientific">Comamonas flocculans</name>
    <dbReference type="NCBI Taxonomy" id="2597701"/>
    <lineage>
        <taxon>Bacteria</taxon>
        <taxon>Pseudomonadati</taxon>
        <taxon>Pseudomonadota</taxon>
        <taxon>Betaproteobacteria</taxon>
        <taxon>Burkholderiales</taxon>
        <taxon>Comamonadaceae</taxon>
        <taxon>Comamonas</taxon>
    </lineage>
</organism>
<dbReference type="Proteomes" id="UP000321199">
    <property type="component" value="Chromosome"/>
</dbReference>
<accession>A0A5B8RXM6</accession>
<evidence type="ECO:0000313" key="1">
    <source>
        <dbReference type="EMBL" id="QEA13494.1"/>
    </source>
</evidence>
<name>A0A5B8RXM6_9BURK</name>
<gene>
    <name evidence="1" type="ORF">FOZ74_10870</name>
</gene>
<dbReference type="AlphaFoldDB" id="A0A5B8RXM6"/>
<dbReference type="OrthoDB" id="5295974at2"/>
<dbReference type="KEGG" id="cof:FOZ74_10870"/>
<dbReference type="RefSeq" id="WP_146913086.1">
    <property type="nucleotide sequence ID" value="NZ_CP042344.1"/>
</dbReference>
<evidence type="ECO:0000313" key="2">
    <source>
        <dbReference type="Proteomes" id="UP000321199"/>
    </source>
</evidence>